<proteinExistence type="predicted"/>
<evidence type="ECO:0000313" key="2">
    <source>
        <dbReference type="Proteomes" id="UP001056120"/>
    </source>
</evidence>
<accession>A0ACB9IZ21</accession>
<sequence length="81" mass="9298">MVRKKDTRILEADPQPGNGPEGTQAVEFRFFPIRPSALLYDGFHRKGLRCRLGARDRRWELGFKKKQGSDSEVGLKKKHGM</sequence>
<reference evidence="2" key="1">
    <citation type="journal article" date="2022" name="Mol. Ecol. Resour.">
        <title>The genomes of chicory, endive, great burdock and yacon provide insights into Asteraceae palaeo-polyploidization history and plant inulin production.</title>
        <authorList>
            <person name="Fan W."/>
            <person name="Wang S."/>
            <person name="Wang H."/>
            <person name="Wang A."/>
            <person name="Jiang F."/>
            <person name="Liu H."/>
            <person name="Zhao H."/>
            <person name="Xu D."/>
            <person name="Zhang Y."/>
        </authorList>
    </citation>
    <scope>NUCLEOTIDE SEQUENCE [LARGE SCALE GENOMIC DNA]</scope>
    <source>
        <strain evidence="2">cv. Yunnan</strain>
    </source>
</reference>
<comment type="caution">
    <text evidence="1">The sequence shown here is derived from an EMBL/GenBank/DDBJ whole genome shotgun (WGS) entry which is preliminary data.</text>
</comment>
<organism evidence="1 2">
    <name type="scientific">Smallanthus sonchifolius</name>
    <dbReference type="NCBI Taxonomy" id="185202"/>
    <lineage>
        <taxon>Eukaryota</taxon>
        <taxon>Viridiplantae</taxon>
        <taxon>Streptophyta</taxon>
        <taxon>Embryophyta</taxon>
        <taxon>Tracheophyta</taxon>
        <taxon>Spermatophyta</taxon>
        <taxon>Magnoliopsida</taxon>
        <taxon>eudicotyledons</taxon>
        <taxon>Gunneridae</taxon>
        <taxon>Pentapetalae</taxon>
        <taxon>asterids</taxon>
        <taxon>campanulids</taxon>
        <taxon>Asterales</taxon>
        <taxon>Asteraceae</taxon>
        <taxon>Asteroideae</taxon>
        <taxon>Heliantheae alliance</taxon>
        <taxon>Millerieae</taxon>
        <taxon>Smallanthus</taxon>
    </lineage>
</organism>
<protein>
    <submittedName>
        <fullName evidence="1">Uncharacterized protein</fullName>
    </submittedName>
</protein>
<dbReference type="EMBL" id="CM042023">
    <property type="protein sequence ID" value="KAI3813169.1"/>
    <property type="molecule type" value="Genomic_DNA"/>
</dbReference>
<reference evidence="1 2" key="2">
    <citation type="journal article" date="2022" name="Mol. Ecol. Resour.">
        <title>The genomes of chicory, endive, great burdock and yacon provide insights into Asteraceae paleo-polyploidization history and plant inulin production.</title>
        <authorList>
            <person name="Fan W."/>
            <person name="Wang S."/>
            <person name="Wang H."/>
            <person name="Wang A."/>
            <person name="Jiang F."/>
            <person name="Liu H."/>
            <person name="Zhao H."/>
            <person name="Xu D."/>
            <person name="Zhang Y."/>
        </authorList>
    </citation>
    <scope>NUCLEOTIDE SEQUENCE [LARGE SCALE GENOMIC DNA]</scope>
    <source>
        <strain evidence="2">cv. Yunnan</strain>
        <tissue evidence="1">Leaves</tissue>
    </source>
</reference>
<dbReference type="Proteomes" id="UP001056120">
    <property type="component" value="Linkage Group LG06"/>
</dbReference>
<name>A0ACB9IZ21_9ASTR</name>
<gene>
    <name evidence="1" type="ORF">L1987_17886</name>
</gene>
<evidence type="ECO:0000313" key="1">
    <source>
        <dbReference type="EMBL" id="KAI3813169.1"/>
    </source>
</evidence>
<keyword evidence="2" id="KW-1185">Reference proteome</keyword>